<dbReference type="GO" id="GO:0007059">
    <property type="term" value="P:chromosome segregation"/>
    <property type="evidence" value="ECO:0007669"/>
    <property type="project" value="TreeGrafter"/>
</dbReference>
<dbReference type="InterPro" id="IPR050336">
    <property type="entry name" value="Chromosome_partition/occlusion"/>
</dbReference>
<dbReference type="GO" id="GO:0003677">
    <property type="term" value="F:DNA binding"/>
    <property type="evidence" value="ECO:0007669"/>
    <property type="project" value="InterPro"/>
</dbReference>
<evidence type="ECO:0000313" key="4">
    <source>
        <dbReference type="Proteomes" id="UP000240322"/>
    </source>
</evidence>
<dbReference type="Pfam" id="PF02195">
    <property type="entry name" value="ParB_N"/>
    <property type="match status" value="1"/>
</dbReference>
<dbReference type="Proteomes" id="UP000240322">
    <property type="component" value="Unassembled WGS sequence"/>
</dbReference>
<name>A0A2R6AHF0_9ARCH</name>
<proteinExistence type="predicted"/>
<dbReference type="SUPFAM" id="SSF110849">
    <property type="entry name" value="ParB/Sulfiredoxin"/>
    <property type="match status" value="1"/>
</dbReference>
<dbReference type="InterPro" id="IPR004437">
    <property type="entry name" value="ParB/RepB/Spo0J"/>
</dbReference>
<evidence type="ECO:0000259" key="2">
    <source>
        <dbReference type="SMART" id="SM00470"/>
    </source>
</evidence>
<dbReference type="AlphaFoldDB" id="A0A2R6AHF0"/>
<dbReference type="InterPro" id="IPR036086">
    <property type="entry name" value="ParB/Sulfiredoxin_sf"/>
</dbReference>
<reference evidence="3 4" key="1">
    <citation type="submission" date="2017-04" db="EMBL/GenBank/DDBJ databases">
        <title>Novel microbial lineages endemic to geothermal iron-oxide mats fill important gaps in the evolutionary history of Archaea.</title>
        <authorList>
            <person name="Jay Z.J."/>
            <person name="Beam J.P."/>
            <person name="Dlakic M."/>
            <person name="Rusch D.B."/>
            <person name="Kozubal M.A."/>
            <person name="Inskeep W.P."/>
        </authorList>
    </citation>
    <scope>NUCLEOTIDE SEQUENCE [LARGE SCALE GENOMIC DNA]</scope>
    <source>
        <strain evidence="3">OSP_D</strain>
    </source>
</reference>
<protein>
    <recommendedName>
        <fullName evidence="2">ParB-like N-terminal domain-containing protein</fullName>
    </recommendedName>
</protein>
<dbReference type="PANTHER" id="PTHR33375:SF1">
    <property type="entry name" value="CHROMOSOME-PARTITIONING PROTEIN PARB-RELATED"/>
    <property type="match status" value="1"/>
</dbReference>
<dbReference type="GO" id="GO:0005694">
    <property type="term" value="C:chromosome"/>
    <property type="evidence" value="ECO:0007669"/>
    <property type="project" value="TreeGrafter"/>
</dbReference>
<gene>
    <name evidence="3" type="ORF">B9Q03_12085</name>
</gene>
<feature type="domain" description="ParB-like N-terminal" evidence="2">
    <location>
        <begin position="22"/>
        <end position="112"/>
    </location>
</feature>
<dbReference type="Gene3D" id="3.90.1530.10">
    <property type="entry name" value="Conserved hypothetical protein from pyrococcus furiosus pfu- 392566-001, ParB domain"/>
    <property type="match status" value="1"/>
</dbReference>
<organism evidence="3 4">
    <name type="scientific">Candidatus Marsarchaeota G2 archaeon OSP_D</name>
    <dbReference type="NCBI Taxonomy" id="1978157"/>
    <lineage>
        <taxon>Archaea</taxon>
        <taxon>Candidatus Marsarchaeota</taxon>
        <taxon>Candidatus Marsarchaeota group 2</taxon>
    </lineage>
</organism>
<comment type="caution">
    <text evidence="3">The sequence shown here is derived from an EMBL/GenBank/DDBJ whole genome shotgun (WGS) entry which is preliminary data.</text>
</comment>
<dbReference type="SMART" id="SM00470">
    <property type="entry name" value="ParB"/>
    <property type="match status" value="1"/>
</dbReference>
<accession>A0A2R6AHF0</accession>
<evidence type="ECO:0000256" key="1">
    <source>
        <dbReference type="SAM" id="MobiDB-lite"/>
    </source>
</evidence>
<dbReference type="InterPro" id="IPR003115">
    <property type="entry name" value="ParB_N"/>
</dbReference>
<sequence>MDELKYGKFVYKIVPLSSLIPWEKNPRKLAPAKKQEDEQPEHQDEDLERGIKSFGLINPLIVTDAEEEGKYLVISGNRRLEALRASGADKVVVAYRPMSEDEKYLVSLQENLVRADAKQAYAILLADFVEERGKKIEEIAKEFGLSESTVRTLVNMGKTLKELGEKDLKKVLNSKPSMAVVRAAGKGVIPRKDVPQAMVTAEKYNLDTRAKVEEAVRIAKKEGKSLEEAAKEVSSKLTFLVTLKGETKEVFERLRGEKKPEEFAEELLEAALTEAVVCGVVYPVPDYIKEQVKRKRENFLLELFSSLNTRDPHP</sequence>
<dbReference type="EMBL" id="NEXE01000228">
    <property type="protein sequence ID" value="PSN85796.1"/>
    <property type="molecule type" value="Genomic_DNA"/>
</dbReference>
<feature type="compositionally biased region" description="Basic and acidic residues" evidence="1">
    <location>
        <begin position="33"/>
        <end position="42"/>
    </location>
</feature>
<feature type="region of interest" description="Disordered" evidence="1">
    <location>
        <begin position="28"/>
        <end position="48"/>
    </location>
</feature>
<dbReference type="PANTHER" id="PTHR33375">
    <property type="entry name" value="CHROMOSOME-PARTITIONING PROTEIN PARB-RELATED"/>
    <property type="match status" value="1"/>
</dbReference>
<dbReference type="SUPFAM" id="SSF109709">
    <property type="entry name" value="KorB DNA-binding domain-like"/>
    <property type="match status" value="1"/>
</dbReference>
<dbReference type="NCBIfam" id="TIGR00180">
    <property type="entry name" value="parB_part"/>
    <property type="match status" value="1"/>
</dbReference>
<evidence type="ECO:0000313" key="3">
    <source>
        <dbReference type="EMBL" id="PSN85796.1"/>
    </source>
</evidence>